<dbReference type="GO" id="GO:0003924">
    <property type="term" value="F:GTPase activity"/>
    <property type="evidence" value="ECO:0007669"/>
    <property type="project" value="InterPro"/>
</dbReference>
<dbReference type="FunFam" id="3.40.50.300:FF:000118">
    <property type="entry name" value="Rho-related GTP-binding protein RhoG"/>
    <property type="match status" value="3"/>
</dbReference>
<evidence type="ECO:0000256" key="3">
    <source>
        <dbReference type="ARBA" id="ARBA00023134"/>
    </source>
</evidence>
<dbReference type="Pfam" id="PF00071">
    <property type="entry name" value="Ras"/>
    <property type="match status" value="6"/>
</dbReference>
<evidence type="ECO:0000256" key="1">
    <source>
        <dbReference type="ARBA" id="ARBA00022481"/>
    </source>
</evidence>
<keyword evidence="5" id="KW-1185">Reference proteome</keyword>
<keyword evidence="3" id="KW-0342">GTP-binding</keyword>
<dbReference type="STRING" id="93625.A0A409VX41"/>
<comment type="caution">
    <text evidence="4">The sequence shown here is derived from an EMBL/GenBank/DDBJ whole genome shotgun (WGS) entry which is preliminary data.</text>
</comment>
<dbReference type="GO" id="GO:0007264">
    <property type="term" value="P:small GTPase-mediated signal transduction"/>
    <property type="evidence" value="ECO:0007669"/>
    <property type="project" value="InterPro"/>
</dbReference>
<dbReference type="SMART" id="SM00174">
    <property type="entry name" value="RHO"/>
    <property type="match status" value="4"/>
</dbReference>
<dbReference type="PROSITE" id="PS51419">
    <property type="entry name" value="RAB"/>
    <property type="match status" value="2"/>
</dbReference>
<protein>
    <submittedName>
        <fullName evidence="4">Uncharacterized protein</fullName>
    </submittedName>
</protein>
<dbReference type="PANTHER" id="PTHR24072">
    <property type="entry name" value="RHO FAMILY GTPASE"/>
    <property type="match status" value="1"/>
</dbReference>
<name>A0A409VX41_PSICY</name>
<dbReference type="PRINTS" id="PR00449">
    <property type="entry name" value="RASTRNSFRMNG"/>
</dbReference>
<dbReference type="SUPFAM" id="SSF52540">
    <property type="entry name" value="P-loop containing nucleoside triphosphate hydrolases"/>
    <property type="match status" value="4"/>
</dbReference>
<dbReference type="InterPro" id="IPR027417">
    <property type="entry name" value="P-loop_NTPase"/>
</dbReference>
<dbReference type="Gene3D" id="3.40.50.300">
    <property type="entry name" value="P-loop containing nucleotide triphosphate hydrolases"/>
    <property type="match status" value="4"/>
</dbReference>
<dbReference type="OrthoDB" id="8830751at2759"/>
<dbReference type="CDD" id="cd00157">
    <property type="entry name" value="Rho"/>
    <property type="match status" value="3"/>
</dbReference>
<dbReference type="AlphaFoldDB" id="A0A409VX41"/>
<dbReference type="Proteomes" id="UP000283269">
    <property type="component" value="Unassembled WGS sequence"/>
</dbReference>
<proteinExistence type="predicted"/>
<evidence type="ECO:0000313" key="5">
    <source>
        <dbReference type="Proteomes" id="UP000283269"/>
    </source>
</evidence>
<evidence type="ECO:0000313" key="4">
    <source>
        <dbReference type="EMBL" id="PPQ70826.1"/>
    </source>
</evidence>
<keyword evidence="1" id="KW-0488">Methylation</keyword>
<dbReference type="PROSITE" id="PS51421">
    <property type="entry name" value="RAS"/>
    <property type="match status" value="1"/>
</dbReference>
<keyword evidence="2" id="KW-0547">Nucleotide-binding</keyword>
<dbReference type="PROSITE" id="PS51420">
    <property type="entry name" value="RHO"/>
    <property type="match status" value="3"/>
</dbReference>
<dbReference type="EMBL" id="NHYD01003888">
    <property type="protein sequence ID" value="PPQ70826.1"/>
    <property type="molecule type" value="Genomic_DNA"/>
</dbReference>
<sequence length="802" mass="89581">MFQWSLLEMARSARLDGEPYTVQLWDTAASADYDRLRPLAYPQTGVLIMCFSVFDPNIYENVRTKVFGKVGPETAYHNPSSPVLLVGTKIDLRRDSTTVDKLRNWQVNMRSIYKHGVGLAMCKDTRAVCYLECSALTGHGIKNVFEKAMRMAAYGGYAADHVVDGKTVSLGLWDTTGEAVYDHLRPLSYPQTDIFVVCFSLVDPPSYEHVRTKWGPEIAFHNPLTPALVIGTKSDLRDDPIIIDILRNHNTAPVQPHQGIAICKDIGAAGYLECSALTGDGVENVFDEAIRIALIVIGDGAVGKTSLLVTYTTNKFPVSCPQRLLFGKVLIILTALNVLSIAHKVRIHSHWYVRLYKVHISGLATMIIKLRLPTLVFDSHATTYTVDGERYTVGLWDTGGGEDYDRLRPLSYPQTDLFIICFSVVDPISYENVLTKVCNGDSNFTRYLARLCLVLFIICIQWGPELEHHSPSTPILVVGTKTDLRDDATIIDALRDRRMAPIQRHQGLTVYKVVRAAAYLECSSRSGYGVKNVFDEAIRLAGKPSSSHPPPNSKYVQPSRRGLVVVGDVTIGKTSLLITYTTNKFPVSCLQRSLCEKILLIFHALHSTTGNFCSRSQSTFQLVRAPTQDRDFTMIIKRGLPTLVFDSYAATHTIDGERYTVGLWDTAGGEEYDRLRPLAYPQTDIFMICFSVVDPISYENVRTKWSPETAHHNPSTPVLVVGTKIDLRDDTTTIDKLRDQRATPIQYHQGLAMYKDIGAAYYLECSARTGYGVKNVFEEAMRLAVNPPPKYVPASRRRCVIT</sequence>
<dbReference type="InterPro" id="IPR003578">
    <property type="entry name" value="Small_GTPase_Rho"/>
</dbReference>
<gene>
    <name evidence="4" type="ORF">CVT25_012518</name>
</gene>
<dbReference type="SMART" id="SM00173">
    <property type="entry name" value="RAS"/>
    <property type="match status" value="1"/>
</dbReference>
<dbReference type="InterPro" id="IPR005225">
    <property type="entry name" value="Small_GTP-bd"/>
</dbReference>
<dbReference type="GO" id="GO:0005525">
    <property type="term" value="F:GTP binding"/>
    <property type="evidence" value="ECO:0007669"/>
    <property type="project" value="UniProtKB-KW"/>
</dbReference>
<dbReference type="NCBIfam" id="TIGR00231">
    <property type="entry name" value="small_GTP"/>
    <property type="match status" value="2"/>
</dbReference>
<dbReference type="InParanoid" id="A0A409VX41"/>
<dbReference type="InterPro" id="IPR001806">
    <property type="entry name" value="Small_GTPase"/>
</dbReference>
<reference evidence="4 5" key="1">
    <citation type="journal article" date="2018" name="Evol. Lett.">
        <title>Horizontal gene cluster transfer increased hallucinogenic mushroom diversity.</title>
        <authorList>
            <person name="Reynolds H.T."/>
            <person name="Vijayakumar V."/>
            <person name="Gluck-Thaler E."/>
            <person name="Korotkin H.B."/>
            <person name="Matheny P.B."/>
            <person name="Slot J.C."/>
        </authorList>
    </citation>
    <scope>NUCLEOTIDE SEQUENCE [LARGE SCALE GENOMIC DNA]</scope>
    <source>
        <strain evidence="4 5">2631</strain>
    </source>
</reference>
<dbReference type="SMART" id="SM00175">
    <property type="entry name" value="RAB"/>
    <property type="match status" value="1"/>
</dbReference>
<organism evidence="4 5">
    <name type="scientific">Psilocybe cyanescens</name>
    <dbReference type="NCBI Taxonomy" id="93625"/>
    <lineage>
        <taxon>Eukaryota</taxon>
        <taxon>Fungi</taxon>
        <taxon>Dikarya</taxon>
        <taxon>Basidiomycota</taxon>
        <taxon>Agaricomycotina</taxon>
        <taxon>Agaricomycetes</taxon>
        <taxon>Agaricomycetidae</taxon>
        <taxon>Agaricales</taxon>
        <taxon>Agaricineae</taxon>
        <taxon>Strophariaceae</taxon>
        <taxon>Psilocybe</taxon>
    </lineage>
</organism>
<accession>A0A409VX41</accession>
<evidence type="ECO:0000256" key="2">
    <source>
        <dbReference type="ARBA" id="ARBA00022741"/>
    </source>
</evidence>